<organism evidence="4 6">
    <name type="scientific">Phytophthora rubi</name>
    <dbReference type="NCBI Taxonomy" id="129364"/>
    <lineage>
        <taxon>Eukaryota</taxon>
        <taxon>Sar</taxon>
        <taxon>Stramenopiles</taxon>
        <taxon>Oomycota</taxon>
        <taxon>Peronosporomycetes</taxon>
        <taxon>Peronosporales</taxon>
        <taxon>Peronosporaceae</taxon>
        <taxon>Phytophthora</taxon>
    </lineage>
</organism>
<reference evidence="4 6" key="1">
    <citation type="submission" date="2018-08" db="EMBL/GenBank/DDBJ databases">
        <title>Genomic investigation of the strawberry pathogen Phytophthora fragariae indicates pathogenicity is determined by transcriptional variation in three key races.</title>
        <authorList>
            <person name="Adams T.M."/>
            <person name="Armitage A.D."/>
            <person name="Sobczyk M.K."/>
            <person name="Bates H.J."/>
            <person name="Dunwell J.M."/>
            <person name="Nellist C.F."/>
            <person name="Harrison R.J."/>
        </authorList>
    </citation>
    <scope>NUCLEOTIDE SEQUENCE [LARGE SCALE GENOMIC DNA]</scope>
    <source>
        <strain evidence="3 5">SCRP249</strain>
        <strain evidence="2 7">SCRP324</strain>
        <strain evidence="4 6">SCRP333</strain>
    </source>
</reference>
<proteinExistence type="predicted"/>
<gene>
    <name evidence="3" type="ORF">PR001_g31888</name>
    <name evidence="2" type="ORF">PR002_g31702</name>
    <name evidence="4" type="ORF">PR003_g33065</name>
</gene>
<evidence type="ECO:0000313" key="7">
    <source>
        <dbReference type="Proteomes" id="UP000435112"/>
    </source>
</evidence>
<evidence type="ECO:0000313" key="6">
    <source>
        <dbReference type="Proteomes" id="UP000434957"/>
    </source>
</evidence>
<keyword evidence="6" id="KW-1185">Reference proteome</keyword>
<dbReference type="EMBL" id="QXFV01008835">
    <property type="protein sequence ID" value="KAE8956006.1"/>
    <property type="molecule type" value="Genomic_DNA"/>
</dbReference>
<sequence length="83" mass="8930">MRLLLTKAAAFGLFFTADRLAPTCGSTVTVTELNEDPGCEGRTTAMYATITPGSCADNGKYDVCTVVCLLLPRGRVRWGAQER</sequence>
<dbReference type="EMBL" id="QXFU01008896">
    <property type="protein sequence ID" value="KAE8955728.1"/>
    <property type="molecule type" value="Genomic_DNA"/>
</dbReference>
<evidence type="ECO:0000256" key="1">
    <source>
        <dbReference type="SAM" id="SignalP"/>
    </source>
</evidence>
<dbReference type="Proteomes" id="UP000434957">
    <property type="component" value="Unassembled WGS sequence"/>
</dbReference>
<accession>A0A6A4B0Q1</accession>
<dbReference type="OrthoDB" id="120092at2759"/>
<feature type="chain" id="PRO_5036381032" evidence="1">
    <location>
        <begin position="26"/>
        <end position="83"/>
    </location>
</feature>
<name>A0A6A4B0Q1_9STRA</name>
<evidence type="ECO:0000313" key="3">
    <source>
        <dbReference type="EMBL" id="KAE8956006.1"/>
    </source>
</evidence>
<evidence type="ECO:0000313" key="2">
    <source>
        <dbReference type="EMBL" id="KAE8955728.1"/>
    </source>
</evidence>
<dbReference type="AlphaFoldDB" id="A0A6A4B0Q1"/>
<protein>
    <submittedName>
        <fullName evidence="4">Uncharacterized protein</fullName>
    </submittedName>
</protein>
<evidence type="ECO:0000313" key="4">
    <source>
        <dbReference type="EMBL" id="KAE9263690.1"/>
    </source>
</evidence>
<dbReference type="Proteomes" id="UP000435112">
    <property type="component" value="Unassembled WGS sequence"/>
</dbReference>
<evidence type="ECO:0000313" key="5">
    <source>
        <dbReference type="Proteomes" id="UP000429607"/>
    </source>
</evidence>
<feature type="signal peptide" evidence="1">
    <location>
        <begin position="1"/>
        <end position="25"/>
    </location>
</feature>
<dbReference type="EMBL" id="QXFT01008806">
    <property type="protein sequence ID" value="KAE9263690.1"/>
    <property type="molecule type" value="Genomic_DNA"/>
</dbReference>
<dbReference type="Proteomes" id="UP000429607">
    <property type="component" value="Unassembled WGS sequence"/>
</dbReference>
<comment type="caution">
    <text evidence="4">The sequence shown here is derived from an EMBL/GenBank/DDBJ whole genome shotgun (WGS) entry which is preliminary data.</text>
</comment>
<keyword evidence="1" id="KW-0732">Signal</keyword>